<comment type="caution">
    <text evidence="7">The sequence shown here is derived from an EMBL/GenBank/DDBJ whole genome shotgun (WGS) entry which is preliminary data.</text>
</comment>
<dbReference type="SUPFAM" id="SSF53067">
    <property type="entry name" value="Actin-like ATPase domain"/>
    <property type="match status" value="2"/>
</dbReference>
<proteinExistence type="inferred from homology"/>
<dbReference type="Gene3D" id="3.30.420.40">
    <property type="match status" value="2"/>
</dbReference>
<comment type="similarity">
    <text evidence="6">Belongs to the FtsA/MreB family.</text>
</comment>
<dbReference type="InterPro" id="IPR004753">
    <property type="entry name" value="MreB"/>
</dbReference>
<evidence type="ECO:0000256" key="5">
    <source>
        <dbReference type="ARBA" id="ARBA00022960"/>
    </source>
</evidence>
<evidence type="ECO:0000256" key="4">
    <source>
        <dbReference type="ARBA" id="ARBA00022840"/>
    </source>
</evidence>
<reference evidence="7" key="2">
    <citation type="submission" date="2019-01" db="EMBL/GenBank/DDBJ databases">
        <authorList>
            <consortium name="NCBI Pathogen Detection Project"/>
        </authorList>
    </citation>
    <scope>NUCLEOTIDE SEQUENCE</scope>
    <source>
        <strain evidence="7">BCW_3452</strain>
    </source>
</reference>
<dbReference type="GO" id="GO:0000902">
    <property type="term" value="P:cell morphogenesis"/>
    <property type="evidence" value="ECO:0007669"/>
    <property type="project" value="InterPro"/>
</dbReference>
<evidence type="ECO:0000256" key="6">
    <source>
        <dbReference type="ARBA" id="ARBA00023458"/>
    </source>
</evidence>
<dbReference type="GO" id="GO:0008360">
    <property type="term" value="P:regulation of cell shape"/>
    <property type="evidence" value="ECO:0007669"/>
    <property type="project" value="UniProtKB-KW"/>
</dbReference>
<keyword evidence="2" id="KW-0963">Cytoplasm</keyword>
<dbReference type="InterPro" id="IPR056546">
    <property type="entry name" value="MreB_MamK-like"/>
</dbReference>
<keyword evidence="5" id="KW-0133">Cell shape</keyword>
<accession>A0A8H9N1B5</accession>
<evidence type="ECO:0000256" key="3">
    <source>
        <dbReference type="ARBA" id="ARBA00022741"/>
    </source>
</evidence>
<dbReference type="GO" id="GO:0005737">
    <property type="term" value="C:cytoplasm"/>
    <property type="evidence" value="ECO:0007669"/>
    <property type="project" value="UniProtKB-SubCell"/>
</dbReference>
<reference evidence="7" key="1">
    <citation type="journal article" date="2018" name="Genome Biol.">
        <title>SKESA: strategic k-mer extension for scrupulous assemblies.</title>
        <authorList>
            <person name="Souvorov A."/>
            <person name="Agarwala R."/>
            <person name="Lipman D.J."/>
        </authorList>
    </citation>
    <scope>NUCLEOTIDE SEQUENCE</scope>
    <source>
        <strain evidence="7">BCW_3452</strain>
    </source>
</reference>
<protein>
    <submittedName>
        <fullName evidence="7">Uncharacterized protein</fullName>
    </submittedName>
</protein>
<comment type="subcellular location">
    <subcellularLocation>
        <location evidence="1">Cytoplasm</location>
    </subcellularLocation>
</comment>
<organism evidence="7">
    <name type="scientific">Vibrio vulnificus</name>
    <dbReference type="NCBI Taxonomy" id="672"/>
    <lineage>
        <taxon>Bacteria</taxon>
        <taxon>Pseudomonadati</taxon>
        <taxon>Pseudomonadota</taxon>
        <taxon>Gammaproteobacteria</taxon>
        <taxon>Vibrionales</taxon>
        <taxon>Vibrionaceae</taxon>
        <taxon>Vibrio</taxon>
    </lineage>
</organism>
<dbReference type="Proteomes" id="UP000863257">
    <property type="component" value="Unassembled WGS sequence"/>
</dbReference>
<sequence length="339" mass="37660">MFEFLTKALTLPNLAIDFTSGNTFIKQENENDGHLVVDEPAILIMEDETILSTGKKAEQLSHKVPEVVRVVRPIERGSIADSEFFEHLMKTYIKEINKRRSLFCLGPDVFYACPINTTKTNEKTANDALDAAGAKNIKSVKTLVAAQVGICGKIPDNKVTIILNIGYEHTEIAVLSMCKIHAAFVEQFGYKDFVESIVEYFRTETEFSIGNKKAEELLKSIGTLNFEEAKQSNAEKTVTGVLKRTSTPYEIDVSKAQVSMAMMQPAKQVINCIMKILEETTDDMAEDIRDTGVQIIGKGAEILGIDDLIENELGQKTSIPDNYRTAIVDGLAILQKNDR</sequence>
<evidence type="ECO:0000256" key="1">
    <source>
        <dbReference type="ARBA" id="ARBA00004496"/>
    </source>
</evidence>
<dbReference type="EMBL" id="DACRBY010000017">
    <property type="protein sequence ID" value="HAS8540992.1"/>
    <property type="molecule type" value="Genomic_DNA"/>
</dbReference>
<keyword evidence="3" id="KW-0547">Nucleotide-binding</keyword>
<dbReference type="PRINTS" id="PR01652">
    <property type="entry name" value="SHAPEPROTEIN"/>
</dbReference>
<dbReference type="InterPro" id="IPR043129">
    <property type="entry name" value="ATPase_NBD"/>
</dbReference>
<gene>
    <name evidence="7" type="ORF">I7730_14470</name>
</gene>
<name>A0A8H9N1B5_VIBVL</name>
<dbReference type="PANTHER" id="PTHR42749">
    <property type="entry name" value="CELL SHAPE-DETERMINING PROTEIN MREB"/>
    <property type="match status" value="1"/>
</dbReference>
<dbReference type="AlphaFoldDB" id="A0A8H9N1B5"/>
<keyword evidence="4" id="KW-0067">ATP-binding</keyword>
<evidence type="ECO:0000256" key="2">
    <source>
        <dbReference type="ARBA" id="ARBA00022490"/>
    </source>
</evidence>
<evidence type="ECO:0000313" key="7">
    <source>
        <dbReference type="EMBL" id="HAS8540992.1"/>
    </source>
</evidence>
<dbReference type="GO" id="GO:0005524">
    <property type="term" value="F:ATP binding"/>
    <property type="evidence" value="ECO:0007669"/>
    <property type="project" value="UniProtKB-KW"/>
</dbReference>
<dbReference type="Pfam" id="PF06723">
    <property type="entry name" value="MreB_Mbl"/>
    <property type="match status" value="1"/>
</dbReference>
<dbReference type="PANTHER" id="PTHR42749:SF1">
    <property type="entry name" value="CELL SHAPE-DETERMINING PROTEIN MREB"/>
    <property type="match status" value="1"/>
</dbReference>